<dbReference type="Pfam" id="PF05821">
    <property type="entry name" value="NDUF_B8"/>
    <property type="match status" value="1"/>
</dbReference>
<evidence type="ECO:0000256" key="1">
    <source>
        <dbReference type="SAM" id="MobiDB-lite"/>
    </source>
</evidence>
<dbReference type="OrthoDB" id="2014058at2759"/>
<keyword evidence="3" id="KW-1185">Reference proteome</keyword>
<evidence type="ECO:0000313" key="3">
    <source>
        <dbReference type="Proteomes" id="UP001151582"/>
    </source>
</evidence>
<comment type="caution">
    <text evidence="2">The sequence shown here is derived from an EMBL/GenBank/DDBJ whole genome shotgun (WGS) entry which is preliminary data.</text>
</comment>
<proteinExistence type="predicted"/>
<evidence type="ECO:0000313" key="2">
    <source>
        <dbReference type="EMBL" id="KAJ1981341.1"/>
    </source>
</evidence>
<dbReference type="GO" id="GO:0005739">
    <property type="term" value="C:mitochondrion"/>
    <property type="evidence" value="ECO:0007669"/>
    <property type="project" value="InterPro"/>
</dbReference>
<gene>
    <name evidence="2" type="ORF">H4R34_002107</name>
</gene>
<dbReference type="InterPro" id="IPR008699">
    <property type="entry name" value="NDUFB8"/>
</dbReference>
<dbReference type="Proteomes" id="UP001151582">
    <property type="component" value="Unassembled WGS sequence"/>
</dbReference>
<protein>
    <submittedName>
        <fullName evidence="2">Uncharacterized protein</fullName>
    </submittedName>
</protein>
<sequence>MFRPQLIRALQRLPERAASNTTVTRRCLSATTTLRKGRFGEMGGRWVDPDPQIGDYPNLPHVTAQEKEPFGWDDMQDRRNFGDPIQEQDEVLAAWAPTLHPGNTRTVLRDWSVFVAFIGLLSGFVYATYPEPHFEPRALPFDGMRVELGGNPNDSSDRRLGGTSHADLVSSDLADED</sequence>
<feature type="region of interest" description="Disordered" evidence="1">
    <location>
        <begin position="145"/>
        <end position="177"/>
    </location>
</feature>
<dbReference type="AlphaFoldDB" id="A0A9W8E9L9"/>
<dbReference type="EMBL" id="JANBQB010000129">
    <property type="protein sequence ID" value="KAJ1981341.1"/>
    <property type="molecule type" value="Genomic_DNA"/>
</dbReference>
<dbReference type="PANTHER" id="PTHR12840:SF1">
    <property type="entry name" value="NADH DEHYDROGENASE [UBIQUINONE] 1 BETA SUBCOMPLEX SUBUNIT 8, MITOCHONDRIAL"/>
    <property type="match status" value="1"/>
</dbReference>
<reference evidence="2" key="1">
    <citation type="submission" date="2022-07" db="EMBL/GenBank/DDBJ databases">
        <title>Phylogenomic reconstructions and comparative analyses of Kickxellomycotina fungi.</title>
        <authorList>
            <person name="Reynolds N.K."/>
            <person name="Stajich J.E."/>
            <person name="Barry K."/>
            <person name="Grigoriev I.V."/>
            <person name="Crous P."/>
            <person name="Smith M.E."/>
        </authorList>
    </citation>
    <scope>NUCLEOTIDE SEQUENCE</scope>
    <source>
        <strain evidence="2">RSA 567</strain>
    </source>
</reference>
<organism evidence="2 3">
    <name type="scientific">Dimargaris verticillata</name>
    <dbReference type="NCBI Taxonomy" id="2761393"/>
    <lineage>
        <taxon>Eukaryota</taxon>
        <taxon>Fungi</taxon>
        <taxon>Fungi incertae sedis</taxon>
        <taxon>Zoopagomycota</taxon>
        <taxon>Kickxellomycotina</taxon>
        <taxon>Dimargaritomycetes</taxon>
        <taxon>Dimargaritales</taxon>
        <taxon>Dimargaritaceae</taxon>
        <taxon>Dimargaris</taxon>
    </lineage>
</organism>
<dbReference type="PANTHER" id="PTHR12840">
    <property type="entry name" value="NADH-UBIQUINONE OXIDOREDUCTASE ASHI SUBUNIT"/>
    <property type="match status" value="1"/>
</dbReference>
<name>A0A9W8E9L9_9FUNG</name>
<accession>A0A9W8E9L9</accession>